<protein>
    <submittedName>
        <fullName evidence="2">Unplaced genomic scaffold CY34scaffold_235, whole genome shotgun sequence</fullName>
    </submittedName>
</protein>
<dbReference type="EMBL" id="KN835366">
    <property type="protein sequence ID" value="KIK38958.1"/>
    <property type="molecule type" value="Genomic_DNA"/>
</dbReference>
<evidence type="ECO:0000313" key="2">
    <source>
        <dbReference type="EMBL" id="KIK38958.1"/>
    </source>
</evidence>
<keyword evidence="1" id="KW-0472">Membrane</keyword>
<reference evidence="2 3" key="1">
    <citation type="submission" date="2014-04" db="EMBL/GenBank/DDBJ databases">
        <authorList>
            <consortium name="DOE Joint Genome Institute"/>
            <person name="Kuo A."/>
            <person name="Ruytinx J."/>
            <person name="Rineau F."/>
            <person name="Colpaert J."/>
            <person name="Kohler A."/>
            <person name="Nagy L.G."/>
            <person name="Floudas D."/>
            <person name="Copeland A."/>
            <person name="Barry K.W."/>
            <person name="Cichocki N."/>
            <person name="Veneault-Fourrey C."/>
            <person name="LaButti K."/>
            <person name="Lindquist E.A."/>
            <person name="Lipzen A."/>
            <person name="Lundell T."/>
            <person name="Morin E."/>
            <person name="Murat C."/>
            <person name="Sun H."/>
            <person name="Tunlid A."/>
            <person name="Henrissat B."/>
            <person name="Grigoriev I.V."/>
            <person name="Hibbett D.S."/>
            <person name="Martin F."/>
            <person name="Nordberg H.P."/>
            <person name="Cantor M.N."/>
            <person name="Hua S.X."/>
        </authorList>
    </citation>
    <scope>NUCLEOTIDE SEQUENCE [LARGE SCALE GENOMIC DNA]</scope>
    <source>
        <strain evidence="2 3">UH-Slu-Lm8-n1</strain>
    </source>
</reference>
<dbReference type="STRING" id="930992.A0A0D0B543"/>
<evidence type="ECO:0000313" key="3">
    <source>
        <dbReference type="Proteomes" id="UP000054485"/>
    </source>
</evidence>
<dbReference type="Proteomes" id="UP000054485">
    <property type="component" value="Unassembled WGS sequence"/>
</dbReference>
<feature type="non-terminal residue" evidence="2">
    <location>
        <position position="1"/>
    </location>
</feature>
<keyword evidence="3" id="KW-1185">Reference proteome</keyword>
<keyword evidence="1" id="KW-0812">Transmembrane</keyword>
<accession>A0A0D0B543</accession>
<evidence type="ECO:0000256" key="1">
    <source>
        <dbReference type="SAM" id="Phobius"/>
    </source>
</evidence>
<keyword evidence="1" id="KW-1133">Transmembrane helix</keyword>
<reference evidence="3" key="2">
    <citation type="submission" date="2015-01" db="EMBL/GenBank/DDBJ databases">
        <title>Evolutionary Origins and Diversification of the Mycorrhizal Mutualists.</title>
        <authorList>
            <consortium name="DOE Joint Genome Institute"/>
            <consortium name="Mycorrhizal Genomics Consortium"/>
            <person name="Kohler A."/>
            <person name="Kuo A."/>
            <person name="Nagy L.G."/>
            <person name="Floudas D."/>
            <person name="Copeland A."/>
            <person name="Barry K.W."/>
            <person name="Cichocki N."/>
            <person name="Veneault-Fourrey C."/>
            <person name="LaButti K."/>
            <person name="Lindquist E.A."/>
            <person name="Lipzen A."/>
            <person name="Lundell T."/>
            <person name="Morin E."/>
            <person name="Murat C."/>
            <person name="Riley R."/>
            <person name="Ohm R."/>
            <person name="Sun H."/>
            <person name="Tunlid A."/>
            <person name="Henrissat B."/>
            <person name="Grigoriev I.V."/>
            <person name="Hibbett D.S."/>
            <person name="Martin F."/>
        </authorList>
    </citation>
    <scope>NUCLEOTIDE SEQUENCE [LARGE SCALE GENOMIC DNA]</scope>
    <source>
        <strain evidence="3">UH-Slu-Lm8-n1</strain>
    </source>
</reference>
<dbReference type="AlphaFoldDB" id="A0A0D0B543"/>
<dbReference type="InParanoid" id="A0A0D0B543"/>
<gene>
    <name evidence="2" type="ORF">CY34DRAFT_90133</name>
</gene>
<name>A0A0D0B543_9AGAM</name>
<proteinExistence type="predicted"/>
<organism evidence="2 3">
    <name type="scientific">Suillus luteus UH-Slu-Lm8-n1</name>
    <dbReference type="NCBI Taxonomy" id="930992"/>
    <lineage>
        <taxon>Eukaryota</taxon>
        <taxon>Fungi</taxon>
        <taxon>Dikarya</taxon>
        <taxon>Basidiomycota</taxon>
        <taxon>Agaricomycotina</taxon>
        <taxon>Agaricomycetes</taxon>
        <taxon>Agaricomycetidae</taxon>
        <taxon>Boletales</taxon>
        <taxon>Suillineae</taxon>
        <taxon>Suillaceae</taxon>
        <taxon>Suillus</taxon>
    </lineage>
</organism>
<dbReference type="HOGENOM" id="CLU_202226_0_0_1"/>
<feature type="transmembrane region" description="Helical" evidence="1">
    <location>
        <begin position="16"/>
        <end position="38"/>
    </location>
</feature>
<sequence>IPFGVWLAFKMDIGLVGLWMGITVALVYCSAWGTYLCISADWQKEVRKTLDRLAFDSKN</sequence>